<organism evidence="1 2">
    <name type="scientific">Alteromonas gilva</name>
    <dbReference type="NCBI Taxonomy" id="2987522"/>
    <lineage>
        <taxon>Bacteria</taxon>
        <taxon>Pseudomonadati</taxon>
        <taxon>Pseudomonadota</taxon>
        <taxon>Gammaproteobacteria</taxon>
        <taxon>Alteromonadales</taxon>
        <taxon>Alteromonadaceae</taxon>
        <taxon>Alteromonas/Salinimonas group</taxon>
        <taxon>Alteromonas</taxon>
    </lineage>
</organism>
<name>A0ABT5L797_9ALTE</name>
<proteinExistence type="predicted"/>
<gene>
    <name evidence="1" type="ORF">OIK42_19470</name>
</gene>
<evidence type="ECO:0000313" key="1">
    <source>
        <dbReference type="EMBL" id="MDC8832939.1"/>
    </source>
</evidence>
<protein>
    <submittedName>
        <fullName evidence="1">Uncharacterized protein</fullName>
    </submittedName>
</protein>
<dbReference type="RefSeq" id="WP_273642840.1">
    <property type="nucleotide sequence ID" value="NZ_JAQQXP010000004.1"/>
</dbReference>
<sequence length="63" mass="7352">MTTELFLLLREINTTLPPNRFLAYQGQEILDFHFEPVLCFELNNEKYVGTSSIAVQDIQLFTE</sequence>
<reference evidence="1 2" key="1">
    <citation type="submission" date="2022-10" db="EMBL/GenBank/DDBJ databases">
        <title>Alteromonas sp. chi3 Genome sequencing.</title>
        <authorList>
            <person name="Park S."/>
        </authorList>
    </citation>
    <scope>NUCLEOTIDE SEQUENCE [LARGE SCALE GENOMIC DNA]</scope>
    <source>
        <strain evidence="2">chi3</strain>
    </source>
</reference>
<keyword evidence="2" id="KW-1185">Reference proteome</keyword>
<evidence type="ECO:0000313" key="2">
    <source>
        <dbReference type="Proteomes" id="UP001218788"/>
    </source>
</evidence>
<dbReference type="EMBL" id="JAQQXP010000004">
    <property type="protein sequence ID" value="MDC8832939.1"/>
    <property type="molecule type" value="Genomic_DNA"/>
</dbReference>
<accession>A0ABT5L797</accession>
<dbReference type="Proteomes" id="UP001218788">
    <property type="component" value="Unassembled WGS sequence"/>
</dbReference>
<comment type="caution">
    <text evidence="1">The sequence shown here is derived from an EMBL/GenBank/DDBJ whole genome shotgun (WGS) entry which is preliminary data.</text>
</comment>